<feature type="domain" description="CATSPERE beta-propeller" evidence="16">
    <location>
        <begin position="206"/>
        <end position="553"/>
    </location>
</feature>
<dbReference type="InterPro" id="IPR053817">
    <property type="entry name" value="CATSPERE_NTD2"/>
</dbReference>
<dbReference type="Bgee" id="ENSLOCG00000015402">
    <property type="expression patterns" value="Expressed in testis and 1 other cell type or tissue"/>
</dbReference>
<keyword evidence="8 13" id="KW-0472">Membrane</keyword>
<keyword evidence="10" id="KW-0325">Glycoprotein</keyword>
<dbReference type="Pfam" id="PF22841">
    <property type="entry name" value="CATSPERE_NTD1"/>
    <property type="match status" value="1"/>
</dbReference>
<organism evidence="19 20">
    <name type="scientific">Lepisosteus oculatus</name>
    <name type="common">Spotted gar</name>
    <dbReference type="NCBI Taxonomy" id="7918"/>
    <lineage>
        <taxon>Eukaryota</taxon>
        <taxon>Metazoa</taxon>
        <taxon>Chordata</taxon>
        <taxon>Craniata</taxon>
        <taxon>Vertebrata</taxon>
        <taxon>Euteleostomi</taxon>
        <taxon>Actinopterygii</taxon>
        <taxon>Neopterygii</taxon>
        <taxon>Holostei</taxon>
        <taxon>Semionotiformes</taxon>
        <taxon>Lepisosteidae</taxon>
        <taxon>Lepisosteus</taxon>
    </lineage>
</organism>
<evidence type="ECO:0000256" key="2">
    <source>
        <dbReference type="ARBA" id="ARBA00022475"/>
    </source>
</evidence>
<evidence type="ECO:0000313" key="20">
    <source>
        <dbReference type="Proteomes" id="UP000018468"/>
    </source>
</evidence>
<evidence type="ECO:0000256" key="12">
    <source>
        <dbReference type="ARBA" id="ARBA00037793"/>
    </source>
</evidence>
<reference evidence="20" key="1">
    <citation type="submission" date="2011-12" db="EMBL/GenBank/DDBJ databases">
        <title>The Draft Genome of Lepisosteus oculatus.</title>
        <authorList>
            <consortium name="The Broad Institute Genome Assembly &amp; Analysis Group"/>
            <consortium name="Computational R&amp;D Group"/>
            <consortium name="and Sequencing Platform"/>
            <person name="Di Palma F."/>
            <person name="Alfoldi J."/>
            <person name="Johnson J."/>
            <person name="Berlin A."/>
            <person name="Gnerre S."/>
            <person name="Jaffe D."/>
            <person name="MacCallum I."/>
            <person name="Young S."/>
            <person name="Walker B.J."/>
            <person name="Lander E.S."/>
            <person name="Lindblad-Toh K."/>
        </authorList>
    </citation>
    <scope>NUCLEOTIDE SEQUENCE [LARGE SCALE GENOMIC DNA]</scope>
</reference>
<keyword evidence="20" id="KW-1185">Reference proteome</keyword>
<evidence type="ECO:0000259" key="18">
    <source>
        <dbReference type="Pfam" id="PF22850"/>
    </source>
</evidence>
<evidence type="ECO:0000256" key="9">
    <source>
        <dbReference type="ARBA" id="ARBA00023157"/>
    </source>
</evidence>
<dbReference type="Pfam" id="PF22843">
    <property type="entry name" value="CATSPERE_NTD2"/>
    <property type="match status" value="1"/>
</dbReference>
<keyword evidence="2" id="KW-1003">Cell membrane</keyword>
<dbReference type="PANTHER" id="PTHR33722">
    <property type="entry name" value="CATION CHANNEL SPERM-ASSOCIATED PROTEIN SUBUNIT DELTA-RELATED"/>
    <property type="match status" value="1"/>
</dbReference>
<keyword evidence="11" id="KW-0966">Cell projection</keyword>
<comment type="subcellular location">
    <subcellularLocation>
        <location evidence="12">Cell projection</location>
        <location evidence="12">Cilium</location>
        <location evidence="12">Flagellum membrane</location>
        <topology evidence="12">Single-pass type I membrane protein</topology>
    </subcellularLocation>
</comment>
<dbReference type="Pfam" id="PF22849">
    <property type="entry name" value="CATSPERE_Ig-like"/>
    <property type="match status" value="1"/>
</dbReference>
<evidence type="ECO:0000259" key="15">
    <source>
        <dbReference type="Pfam" id="PF22843"/>
    </source>
</evidence>
<dbReference type="GO" id="GO:0048240">
    <property type="term" value="P:sperm capacitation"/>
    <property type="evidence" value="ECO:0000318"/>
    <property type="project" value="GO_Central"/>
</dbReference>
<proteinExistence type="inferred from homology"/>
<evidence type="ECO:0000259" key="14">
    <source>
        <dbReference type="Pfam" id="PF22841"/>
    </source>
</evidence>
<evidence type="ECO:0000256" key="4">
    <source>
        <dbReference type="ARBA" id="ARBA00022729"/>
    </source>
</evidence>
<sequence length="934" mass="105475">SYNEPIYNIFLFESRILLEYEGSSFTEWSYPEFCEVDNKNSPKAVLTCRIAGYHKVKPLVSENEEERHLHIGDSFFCFSWYVAKAPDSRQGMQILRVWVMDPENADPAEINQTALSPSVQSSFISKQFFTLGQDPIIKWSPTKSVQGDFNFVKGYWEIHLTDNEVQSLPNFWIEGKAVGYQNCFIASGYHTFHDVEPLLPPGGREVPLRLPRGSQLSVAWESCSLSTALLLSDFGTFITHDAFGTLAEILVAPHLLAAPAEGHFTLTDAVIVEGSILFLMDGSVYWRSYDRLLRKREEDLPSSGVRGLQYRPTCWQSYPLRDIELSIIAVWTEDQLYLGKSTFYKKADRALLAQILRLPSSCNVTIPAVAFGSRPPEVGVLVEACGAHDSSDARLFLVLYDEEAGSWFQSAFLAKLKPGSLSQGPFRLRFVQSALPSVLLWNKEALYYSSRNNSEYGLLRTPRSANLTAESGGSSIHQVMLDLSWNVVVKMENNALYFCKVGMDELVRLHMWERPGTNMALYLGPKGQMKVLRQVESAIEVHRYPLSMEVKSAVLGTAHTCTYFTFQHSMDIPAYYLDMGEQMELWAQIVYPENMGVNIQISGHRLDLLHVATRTRFEIASQVCTKNTTIKLYHWRDYSKSENYREEVSQTSGIVTLEVVPNLPGNTCNLPSNRISHIKVGCPPKRHIRISRPWGTLCEKLDLKNYSIPGSVLSNPQDQDLVVDYDWEYLGCLFRIYYATPFLPGIDLYDGDTFLKSVEANFIVWEENGRTDYSFNASMETVGCLREAQTWSSMLAGNGSFSSSTPGEAWGPHNYRSCFEVTPGVLGELSQPYEILNRSGNNFITWSQVQSGIYVFSVKILDPNFSFCDLQAVFAVQTYGVVTSNFGVFTGTTAMMVTLIVTGVLICTYFRYIKVFREMLNNPVVDKQSKSKEN</sequence>
<evidence type="ECO:0000256" key="13">
    <source>
        <dbReference type="SAM" id="Phobius"/>
    </source>
</evidence>
<evidence type="ECO:0000256" key="5">
    <source>
        <dbReference type="ARBA" id="ARBA00022846"/>
    </source>
</evidence>
<dbReference type="InterPro" id="IPR053818">
    <property type="entry name" value="CATSPERE_NTD1"/>
</dbReference>
<evidence type="ECO:0000259" key="16">
    <source>
        <dbReference type="Pfam" id="PF22844"/>
    </source>
</evidence>
<dbReference type="Ensembl" id="ENSLOCT00000018987.1">
    <property type="protein sequence ID" value="ENSLOCP00000018955.1"/>
    <property type="gene ID" value="ENSLOCG00000015402.1"/>
</dbReference>
<dbReference type="GO" id="GO:0036128">
    <property type="term" value="C:CatSper complex"/>
    <property type="evidence" value="ECO:0000318"/>
    <property type="project" value="GO_Central"/>
</dbReference>
<feature type="domain" description="CATSPERE Ig-like" evidence="17">
    <location>
        <begin position="566"/>
        <end position="671"/>
    </location>
</feature>
<evidence type="ECO:0000256" key="11">
    <source>
        <dbReference type="ARBA" id="ARBA00023273"/>
    </source>
</evidence>
<comment type="similarity">
    <text evidence="1">Belongs to the CATSPERD family.</text>
</comment>
<evidence type="ECO:0000313" key="19">
    <source>
        <dbReference type="Ensembl" id="ENSLOCP00000018955.1"/>
    </source>
</evidence>
<dbReference type="PANTHER" id="PTHR33722:SF3">
    <property type="entry name" value="CATION CHANNEL SPERM-ASSOCIATED AUXILIARY SUBUNIT EPSILON"/>
    <property type="match status" value="1"/>
</dbReference>
<dbReference type="Pfam" id="PF22850">
    <property type="entry name" value="CATSPERD-E_C"/>
    <property type="match status" value="1"/>
</dbReference>
<feature type="domain" description="CATSPERE second N-terminal" evidence="15">
    <location>
        <begin position="77"/>
        <end position="160"/>
    </location>
</feature>
<keyword evidence="6 13" id="KW-1133">Transmembrane helix</keyword>
<evidence type="ECO:0000256" key="1">
    <source>
        <dbReference type="ARBA" id="ARBA00010246"/>
    </source>
</evidence>
<dbReference type="eggNOG" id="ENOG502R8SD">
    <property type="taxonomic scope" value="Eukaryota"/>
</dbReference>
<evidence type="ECO:0000256" key="6">
    <source>
        <dbReference type="ARBA" id="ARBA00022989"/>
    </source>
</evidence>
<accession>W5NE96</accession>
<dbReference type="InterPro" id="IPR053815">
    <property type="entry name" value="CATSPERE_Ig-like"/>
</dbReference>
<evidence type="ECO:0000256" key="3">
    <source>
        <dbReference type="ARBA" id="ARBA00022692"/>
    </source>
</evidence>
<evidence type="ECO:0000256" key="7">
    <source>
        <dbReference type="ARBA" id="ARBA00023069"/>
    </source>
</evidence>
<reference evidence="19" key="3">
    <citation type="submission" date="2025-09" db="UniProtKB">
        <authorList>
            <consortium name="Ensembl"/>
        </authorList>
    </citation>
    <scope>IDENTIFICATION</scope>
</reference>
<dbReference type="Proteomes" id="UP000018468">
    <property type="component" value="Linkage group LG16"/>
</dbReference>
<keyword evidence="5" id="KW-0282">Flagellum</keyword>
<evidence type="ECO:0000256" key="10">
    <source>
        <dbReference type="ARBA" id="ARBA00023180"/>
    </source>
</evidence>
<keyword evidence="4" id="KW-0732">Signal</keyword>
<reference evidence="19" key="2">
    <citation type="submission" date="2025-08" db="UniProtKB">
        <authorList>
            <consortium name="Ensembl"/>
        </authorList>
    </citation>
    <scope>IDENTIFICATION</scope>
</reference>
<dbReference type="Pfam" id="PF22844">
    <property type="entry name" value="Beta-prop_CATSPERE"/>
    <property type="match status" value="1"/>
</dbReference>
<dbReference type="GO" id="GO:0097228">
    <property type="term" value="C:sperm principal piece"/>
    <property type="evidence" value="ECO:0000318"/>
    <property type="project" value="GO_Central"/>
</dbReference>
<evidence type="ECO:0000259" key="17">
    <source>
        <dbReference type="Pfam" id="PF22849"/>
    </source>
</evidence>
<feature type="transmembrane region" description="Helical" evidence="13">
    <location>
        <begin position="886"/>
        <end position="910"/>
    </location>
</feature>
<keyword evidence="9" id="KW-1015">Disulfide bond</keyword>
<dbReference type="InterPro" id="IPR028751">
    <property type="entry name" value="CATSPERD/E"/>
</dbReference>
<keyword evidence="3 13" id="KW-0812">Transmembrane</keyword>
<dbReference type="GO" id="GO:0030317">
    <property type="term" value="P:flagellated sperm motility"/>
    <property type="evidence" value="ECO:0000318"/>
    <property type="project" value="GO_Central"/>
</dbReference>
<keyword evidence="7" id="KW-0969">Cilium</keyword>
<feature type="domain" description="CATSPERE first N-terminal" evidence="14">
    <location>
        <begin position="3"/>
        <end position="70"/>
    </location>
</feature>
<dbReference type="EMBL" id="AHAT01027838">
    <property type="status" value="NOT_ANNOTATED_CDS"/>
    <property type="molecule type" value="Genomic_DNA"/>
</dbReference>
<dbReference type="InParanoid" id="W5NE96"/>
<dbReference type="AlphaFoldDB" id="W5NE96"/>
<dbReference type="InterPro" id="IPR053816">
    <property type="entry name" value="CATSPERE_beta-prop"/>
</dbReference>
<protein>
    <submittedName>
        <fullName evidence="19">Catsper channel auxiliary subunit epsilon</fullName>
    </submittedName>
</protein>
<name>W5NE96_LEPOC</name>
<dbReference type="OMA" id="YRHCFSY"/>
<evidence type="ECO:0000256" key="8">
    <source>
        <dbReference type="ARBA" id="ARBA00023136"/>
    </source>
</evidence>
<dbReference type="STRING" id="7918.ENSLOCP00000018955"/>
<feature type="domain" description="CATSPERD/E C-terminal" evidence="18">
    <location>
        <begin position="714"/>
        <end position="913"/>
    </location>
</feature>
<dbReference type="HOGENOM" id="CLU_014273_0_0_1"/>
<dbReference type="InterPro" id="IPR053814">
    <property type="entry name" value="CATSPERD/E_C"/>
</dbReference>
<dbReference type="GeneTree" id="ENSGT00940000162691"/>
<dbReference type="EMBL" id="AHAT01027839">
    <property type="status" value="NOT_ANNOTATED_CDS"/>
    <property type="molecule type" value="Genomic_DNA"/>
</dbReference>